<accession>A0A0F9RX23</accession>
<dbReference type="GO" id="GO:0003677">
    <property type="term" value="F:DNA binding"/>
    <property type="evidence" value="ECO:0007669"/>
    <property type="project" value="InterPro"/>
</dbReference>
<gene>
    <name evidence="12" type="ORF">LCGC14_0591930</name>
</gene>
<evidence type="ECO:0000256" key="9">
    <source>
        <dbReference type="ARBA" id="ARBA00048988"/>
    </source>
</evidence>
<keyword evidence="6" id="KW-0413">Isomerase</keyword>
<dbReference type="GO" id="GO:0043138">
    <property type="term" value="F:3'-5' DNA helicase activity"/>
    <property type="evidence" value="ECO:0007669"/>
    <property type="project" value="UniProtKB-EC"/>
</dbReference>
<organism evidence="12">
    <name type="scientific">marine sediment metagenome</name>
    <dbReference type="NCBI Taxonomy" id="412755"/>
    <lineage>
        <taxon>unclassified sequences</taxon>
        <taxon>metagenomes</taxon>
        <taxon>ecological metagenomes</taxon>
    </lineage>
</organism>
<sequence length="645" mass="73667">MPWDDSLLDDQKTAASHIGSHARLLAGPGTGKTLTLARRVAYLVSEQDIPPNQILALTFTRAAAFELRKRIADALGSQQNDLPHVSTLHSFALRQLLRNSERIETIPSPLRIADNWEERNIILEDLKVILNMNLKTVRERFDLLSADWQKLEADAEDWEARFIDPQFLGAWRQHRTDFGYTIRSELVYQLKRALEQTEEFSLESSYLYLLIDEYQDLNRCDLAIISALRERGIEIFGSGDDDQSIYGFRYAHPEGIRRFIRDNTPSTPLTLGTCVRCDRKIIDLSLFVANLDPNRLEKPLEPCTGAGEGEAYILRFQNQYSEAREVAKICRHLIDTYEYAPNDILILMRSDRRKVFSRVLKDALETHETPVAVQAEETPLDLSEGRIFLSFLRLLAEENDSLALRTLLMLRDNRIGHECISQLYTLSCSNSETFSMTAHKIISEPELIPRLGERIKNELQEIQNVLGRNRTAFEGLSDSSEQNGLLDALRSLAEDVIEDTNRRVEVLSFLESIIEEENPVNHIDLLKTLSTSTENMEQELDSESVNIITMHKAKGLTAKAVIIIAGEDEYLPGRQVGEQEGDARRLLYVSLSRARNFLVITYCEHRTRQQRHTGRTSGRTRRTLTRFLRDAPIAPISGQSFVEQL</sequence>
<comment type="similarity">
    <text evidence="1">Belongs to the helicase family. UvrD subfamily.</text>
</comment>
<evidence type="ECO:0000313" key="12">
    <source>
        <dbReference type="EMBL" id="KKN54482.1"/>
    </source>
</evidence>
<dbReference type="Gene3D" id="1.10.10.160">
    <property type="match status" value="1"/>
</dbReference>
<dbReference type="Gene3D" id="3.40.50.300">
    <property type="entry name" value="P-loop containing nucleotide triphosphate hydrolases"/>
    <property type="match status" value="2"/>
</dbReference>
<feature type="domain" description="UvrD-like helicase C-terminal" evidence="11">
    <location>
        <begin position="279"/>
        <end position="555"/>
    </location>
</feature>
<proteinExistence type="inferred from homology"/>
<keyword evidence="4" id="KW-0347">Helicase</keyword>
<dbReference type="InterPro" id="IPR000212">
    <property type="entry name" value="DNA_helicase_UvrD/REP"/>
</dbReference>
<protein>
    <recommendedName>
        <fullName evidence="8">DNA 3'-5' helicase</fullName>
        <ecNumber evidence="8">5.6.2.4</ecNumber>
    </recommendedName>
</protein>
<dbReference type="InterPro" id="IPR014017">
    <property type="entry name" value="DNA_helicase_UvrD-like_C"/>
</dbReference>
<dbReference type="InterPro" id="IPR013986">
    <property type="entry name" value="DExx_box_DNA_helicase_dom_sf"/>
</dbReference>
<comment type="catalytic activity">
    <reaction evidence="9">
        <text>ATP + H2O = ADP + phosphate + H(+)</text>
        <dbReference type="Rhea" id="RHEA:13065"/>
        <dbReference type="ChEBI" id="CHEBI:15377"/>
        <dbReference type="ChEBI" id="CHEBI:15378"/>
        <dbReference type="ChEBI" id="CHEBI:30616"/>
        <dbReference type="ChEBI" id="CHEBI:43474"/>
        <dbReference type="ChEBI" id="CHEBI:456216"/>
        <dbReference type="EC" id="5.6.2.4"/>
    </reaction>
</comment>
<dbReference type="CDD" id="cd17932">
    <property type="entry name" value="DEXQc_UvrD"/>
    <property type="match status" value="1"/>
</dbReference>
<keyword evidence="5" id="KW-0067">ATP-binding</keyword>
<dbReference type="Gene3D" id="1.10.486.10">
    <property type="entry name" value="PCRA, domain 4"/>
    <property type="match status" value="1"/>
</dbReference>
<evidence type="ECO:0000259" key="10">
    <source>
        <dbReference type="PROSITE" id="PS51198"/>
    </source>
</evidence>
<evidence type="ECO:0000256" key="3">
    <source>
        <dbReference type="ARBA" id="ARBA00022801"/>
    </source>
</evidence>
<dbReference type="GO" id="GO:0005524">
    <property type="term" value="F:ATP binding"/>
    <property type="evidence" value="ECO:0007669"/>
    <property type="project" value="UniProtKB-KW"/>
</dbReference>
<comment type="catalytic activity">
    <reaction evidence="7">
        <text>Couples ATP hydrolysis with the unwinding of duplex DNA by translocating in the 3'-5' direction.</text>
        <dbReference type="EC" id="5.6.2.4"/>
    </reaction>
</comment>
<keyword evidence="3" id="KW-0378">Hydrolase</keyword>
<evidence type="ECO:0000259" key="11">
    <source>
        <dbReference type="PROSITE" id="PS51217"/>
    </source>
</evidence>
<evidence type="ECO:0000256" key="4">
    <source>
        <dbReference type="ARBA" id="ARBA00022806"/>
    </source>
</evidence>
<evidence type="ECO:0000256" key="6">
    <source>
        <dbReference type="ARBA" id="ARBA00023235"/>
    </source>
</evidence>
<dbReference type="PANTHER" id="PTHR11070">
    <property type="entry name" value="UVRD / RECB / PCRA DNA HELICASE FAMILY MEMBER"/>
    <property type="match status" value="1"/>
</dbReference>
<dbReference type="InterPro" id="IPR014016">
    <property type="entry name" value="UvrD-like_ATP-bd"/>
</dbReference>
<keyword evidence="2" id="KW-0547">Nucleotide-binding</keyword>
<dbReference type="Pfam" id="PF00580">
    <property type="entry name" value="UvrD-helicase"/>
    <property type="match status" value="1"/>
</dbReference>
<dbReference type="PROSITE" id="PS51198">
    <property type="entry name" value="UVRD_HELICASE_ATP_BIND"/>
    <property type="match status" value="1"/>
</dbReference>
<dbReference type="GO" id="GO:0033202">
    <property type="term" value="C:DNA helicase complex"/>
    <property type="evidence" value="ECO:0007669"/>
    <property type="project" value="TreeGrafter"/>
</dbReference>
<evidence type="ECO:0000256" key="2">
    <source>
        <dbReference type="ARBA" id="ARBA00022741"/>
    </source>
</evidence>
<dbReference type="InterPro" id="IPR027417">
    <property type="entry name" value="P-loop_NTPase"/>
</dbReference>
<dbReference type="EC" id="5.6.2.4" evidence="8"/>
<dbReference type="GO" id="GO:0016787">
    <property type="term" value="F:hydrolase activity"/>
    <property type="evidence" value="ECO:0007669"/>
    <property type="project" value="UniProtKB-KW"/>
</dbReference>
<dbReference type="PANTHER" id="PTHR11070:SF59">
    <property type="entry name" value="DNA 3'-5' HELICASE"/>
    <property type="match status" value="1"/>
</dbReference>
<dbReference type="PROSITE" id="PS51217">
    <property type="entry name" value="UVRD_HELICASE_CTER"/>
    <property type="match status" value="1"/>
</dbReference>
<dbReference type="AlphaFoldDB" id="A0A0F9RX23"/>
<dbReference type="GO" id="GO:0000725">
    <property type="term" value="P:recombinational repair"/>
    <property type="evidence" value="ECO:0007669"/>
    <property type="project" value="TreeGrafter"/>
</dbReference>
<feature type="domain" description="UvrD-like helicase ATP-binding" evidence="10">
    <location>
        <begin position="5"/>
        <end position="278"/>
    </location>
</feature>
<reference evidence="12" key="1">
    <citation type="journal article" date="2015" name="Nature">
        <title>Complex archaea that bridge the gap between prokaryotes and eukaryotes.</title>
        <authorList>
            <person name="Spang A."/>
            <person name="Saw J.H."/>
            <person name="Jorgensen S.L."/>
            <person name="Zaremba-Niedzwiedzka K."/>
            <person name="Martijn J."/>
            <person name="Lind A.E."/>
            <person name="van Eijk R."/>
            <person name="Schleper C."/>
            <person name="Guy L."/>
            <person name="Ettema T.J."/>
        </authorList>
    </citation>
    <scope>NUCLEOTIDE SEQUENCE</scope>
</reference>
<dbReference type="EMBL" id="LAZR01000927">
    <property type="protein sequence ID" value="KKN54482.1"/>
    <property type="molecule type" value="Genomic_DNA"/>
</dbReference>
<dbReference type="Pfam" id="PF13361">
    <property type="entry name" value="UvrD_C"/>
    <property type="match status" value="1"/>
</dbReference>
<evidence type="ECO:0000256" key="7">
    <source>
        <dbReference type="ARBA" id="ARBA00034617"/>
    </source>
</evidence>
<dbReference type="SUPFAM" id="SSF52540">
    <property type="entry name" value="P-loop containing nucleoside triphosphate hydrolases"/>
    <property type="match status" value="1"/>
</dbReference>
<evidence type="ECO:0000256" key="8">
    <source>
        <dbReference type="ARBA" id="ARBA00034808"/>
    </source>
</evidence>
<dbReference type="GO" id="GO:0005829">
    <property type="term" value="C:cytosol"/>
    <property type="evidence" value="ECO:0007669"/>
    <property type="project" value="TreeGrafter"/>
</dbReference>
<evidence type="ECO:0000256" key="5">
    <source>
        <dbReference type="ARBA" id="ARBA00022840"/>
    </source>
</evidence>
<comment type="caution">
    <text evidence="12">The sequence shown here is derived from an EMBL/GenBank/DDBJ whole genome shotgun (WGS) entry which is preliminary data.</text>
</comment>
<evidence type="ECO:0000256" key="1">
    <source>
        <dbReference type="ARBA" id="ARBA00009922"/>
    </source>
</evidence>
<name>A0A0F9RX23_9ZZZZ</name>